<keyword evidence="6" id="KW-1185">Reference proteome</keyword>
<dbReference type="InterPro" id="IPR006913">
    <property type="entry name" value="CENP-V/GFA"/>
</dbReference>
<dbReference type="Proteomes" id="UP000289784">
    <property type="component" value="Unassembled WGS sequence"/>
</dbReference>
<organism evidence="5 6">
    <name type="scientific">Pseudoxanthomonas composti</name>
    <dbReference type="NCBI Taxonomy" id="2137479"/>
    <lineage>
        <taxon>Bacteria</taxon>
        <taxon>Pseudomonadati</taxon>
        <taxon>Pseudomonadota</taxon>
        <taxon>Gammaproteobacteria</taxon>
        <taxon>Lysobacterales</taxon>
        <taxon>Lysobacteraceae</taxon>
        <taxon>Pseudoxanthomonas</taxon>
    </lineage>
</organism>
<feature type="domain" description="CENP-V/GFA" evidence="4">
    <location>
        <begin position="3"/>
        <end position="115"/>
    </location>
</feature>
<gene>
    <name evidence="5" type="ORF">EPA99_11555</name>
</gene>
<evidence type="ECO:0000259" key="4">
    <source>
        <dbReference type="PROSITE" id="PS51891"/>
    </source>
</evidence>
<reference evidence="5 6" key="1">
    <citation type="submission" date="2019-01" db="EMBL/GenBank/DDBJ databases">
        <title>Pseudoxanthomonas composti sp. nov., isolated from compost.</title>
        <authorList>
            <person name="Yang G."/>
        </authorList>
    </citation>
    <scope>NUCLEOTIDE SEQUENCE [LARGE SCALE GENOMIC DNA]</scope>
    <source>
        <strain evidence="5 6">GSS15</strain>
    </source>
</reference>
<dbReference type="Gene3D" id="2.170.150.70">
    <property type="match status" value="1"/>
</dbReference>
<evidence type="ECO:0000256" key="3">
    <source>
        <dbReference type="ARBA" id="ARBA00022833"/>
    </source>
</evidence>
<name>A0A4Q1JUI6_9GAMM</name>
<sequence length="115" mass="12329">MLHSGSCHCGRIAFQVEGDIDEVYDCNCSMCRRRGGLLWFAPRAAFTLTSAEADVSTYTFNRHALQHHFCASCGIAPYSEGVGPDGQATAAINVRCIPALELSALKVQSVDGASF</sequence>
<dbReference type="InterPro" id="IPR052355">
    <property type="entry name" value="CENP-V-like"/>
</dbReference>
<dbReference type="GO" id="GO:0016846">
    <property type="term" value="F:carbon-sulfur lyase activity"/>
    <property type="evidence" value="ECO:0007669"/>
    <property type="project" value="InterPro"/>
</dbReference>
<keyword evidence="2" id="KW-0479">Metal-binding</keyword>
<dbReference type="Pfam" id="PF04828">
    <property type="entry name" value="GFA"/>
    <property type="match status" value="1"/>
</dbReference>
<dbReference type="AlphaFoldDB" id="A0A4Q1JUI6"/>
<dbReference type="GO" id="GO:0046872">
    <property type="term" value="F:metal ion binding"/>
    <property type="evidence" value="ECO:0007669"/>
    <property type="project" value="UniProtKB-KW"/>
</dbReference>
<dbReference type="PANTHER" id="PTHR28620">
    <property type="entry name" value="CENTROMERE PROTEIN V"/>
    <property type="match status" value="1"/>
</dbReference>
<dbReference type="PROSITE" id="PS51891">
    <property type="entry name" value="CENP_V_GFA"/>
    <property type="match status" value="1"/>
</dbReference>
<dbReference type="SUPFAM" id="SSF51316">
    <property type="entry name" value="Mss4-like"/>
    <property type="match status" value="1"/>
</dbReference>
<proteinExistence type="inferred from homology"/>
<comment type="caution">
    <text evidence="5">The sequence shown here is derived from an EMBL/GenBank/DDBJ whole genome shotgun (WGS) entry which is preliminary data.</text>
</comment>
<evidence type="ECO:0000256" key="1">
    <source>
        <dbReference type="ARBA" id="ARBA00005495"/>
    </source>
</evidence>
<accession>A0A4Q1JUI6</accession>
<dbReference type="PANTHER" id="PTHR28620:SF1">
    <property type="entry name" value="CENP-V_GFA DOMAIN-CONTAINING PROTEIN"/>
    <property type="match status" value="1"/>
</dbReference>
<evidence type="ECO:0000313" key="6">
    <source>
        <dbReference type="Proteomes" id="UP000289784"/>
    </source>
</evidence>
<keyword evidence="3" id="KW-0862">Zinc</keyword>
<protein>
    <submittedName>
        <fullName evidence="5">GFA family protein</fullName>
    </submittedName>
</protein>
<dbReference type="InterPro" id="IPR011057">
    <property type="entry name" value="Mss4-like_sf"/>
</dbReference>
<dbReference type="RefSeq" id="WP_129471371.1">
    <property type="nucleotide sequence ID" value="NZ_SAWZ01000005.1"/>
</dbReference>
<dbReference type="EMBL" id="SAWZ01000005">
    <property type="protein sequence ID" value="RXR05367.1"/>
    <property type="molecule type" value="Genomic_DNA"/>
</dbReference>
<evidence type="ECO:0000256" key="2">
    <source>
        <dbReference type="ARBA" id="ARBA00022723"/>
    </source>
</evidence>
<evidence type="ECO:0000313" key="5">
    <source>
        <dbReference type="EMBL" id="RXR05367.1"/>
    </source>
</evidence>
<comment type="similarity">
    <text evidence="1">Belongs to the Gfa family.</text>
</comment>
<dbReference type="OrthoDB" id="9805575at2"/>